<accession>M3EIG0</accession>
<dbReference type="Proteomes" id="UP000011770">
    <property type="component" value="Unassembled WGS sequence"/>
</dbReference>
<keyword evidence="1" id="KW-1133">Transmembrane helix</keyword>
<evidence type="ECO:0000256" key="1">
    <source>
        <dbReference type="SAM" id="Phobius"/>
    </source>
</evidence>
<proteinExistence type="predicted"/>
<dbReference type="AlphaFoldDB" id="M3EIG0"/>
<dbReference type="EMBL" id="AHOR02000046">
    <property type="protein sequence ID" value="EMF80843.1"/>
    <property type="molecule type" value="Genomic_DNA"/>
</dbReference>
<reference evidence="2 3" key="1">
    <citation type="submission" date="2013-01" db="EMBL/GenBank/DDBJ databases">
        <authorList>
            <person name="Harkins D.M."/>
            <person name="Durkin A.S."/>
            <person name="Brinkac L.M."/>
            <person name="Haft D.H."/>
            <person name="Selengut J.D."/>
            <person name="Sanka R."/>
            <person name="DePew J."/>
            <person name="Purushe J."/>
            <person name="Tulsiani S.M."/>
            <person name="Graham G.C."/>
            <person name="Burns M.-A."/>
            <person name="Dohnt M.F."/>
            <person name="Smythe L.D."/>
            <person name="McKay D.B."/>
            <person name="Craig S.B."/>
            <person name="Vinetz J.M."/>
            <person name="Sutton G.G."/>
            <person name="Nierman W.C."/>
            <person name="Fouts D.E."/>
        </authorList>
    </citation>
    <scope>NUCLEOTIDE SEQUENCE [LARGE SCALE GENOMIC DNA]</scope>
    <source>
        <strain evidence="2 3">LT2116</strain>
    </source>
</reference>
<keyword evidence="1" id="KW-0812">Transmembrane</keyword>
<keyword evidence="1" id="KW-0472">Membrane</keyword>
<protein>
    <submittedName>
        <fullName evidence="2">Uncharacterized protein</fullName>
    </submittedName>
</protein>
<name>M3EIG0_9LEPT</name>
<organism evidence="2 3">
    <name type="scientific">Leptospira weilii serovar Topaz str. LT2116</name>
    <dbReference type="NCBI Taxonomy" id="1088540"/>
    <lineage>
        <taxon>Bacteria</taxon>
        <taxon>Pseudomonadati</taxon>
        <taxon>Spirochaetota</taxon>
        <taxon>Spirochaetia</taxon>
        <taxon>Leptospirales</taxon>
        <taxon>Leptospiraceae</taxon>
        <taxon>Leptospira</taxon>
    </lineage>
</organism>
<gene>
    <name evidence="2" type="ORF">LEP1GSC188_3604</name>
</gene>
<evidence type="ECO:0000313" key="2">
    <source>
        <dbReference type="EMBL" id="EMF80843.1"/>
    </source>
</evidence>
<feature type="transmembrane region" description="Helical" evidence="1">
    <location>
        <begin position="23"/>
        <end position="40"/>
    </location>
</feature>
<comment type="caution">
    <text evidence="2">The sequence shown here is derived from an EMBL/GenBank/DDBJ whole genome shotgun (WGS) entry which is preliminary data.</text>
</comment>
<sequence>MCKLSGLDGKEKESFFLFDELEFLIFFFLIFFWFFFLEFVMGRIRKFYSFVLISDLSLGKIVSVFKN</sequence>
<evidence type="ECO:0000313" key="3">
    <source>
        <dbReference type="Proteomes" id="UP000011770"/>
    </source>
</evidence>